<comment type="pathway">
    <text evidence="2">Protein modification; protein glycosylation.</text>
</comment>
<dbReference type="EC" id="2.4.1.221" evidence="4"/>
<comment type="similarity">
    <text evidence="3">Belongs to the glycosyltransferase 65 family.</text>
</comment>
<feature type="domain" description="T-SNARE coiled-coil homology" evidence="18">
    <location>
        <begin position="29"/>
        <end position="91"/>
    </location>
</feature>
<dbReference type="Pfam" id="PF10250">
    <property type="entry name" value="O-FucT"/>
    <property type="match status" value="1"/>
</dbReference>
<evidence type="ECO:0000256" key="2">
    <source>
        <dbReference type="ARBA" id="ARBA00004922"/>
    </source>
</evidence>
<dbReference type="GO" id="GO:0005783">
    <property type="term" value="C:endoplasmic reticulum"/>
    <property type="evidence" value="ECO:0007669"/>
    <property type="project" value="UniProtKB-SubCell"/>
</dbReference>
<keyword evidence="12" id="KW-0294">Fucose metabolism</keyword>
<keyword evidence="17" id="KW-0812">Transmembrane</keyword>
<keyword evidence="13" id="KW-0119">Carbohydrate metabolism</keyword>
<evidence type="ECO:0000256" key="15">
    <source>
        <dbReference type="ARBA" id="ARBA00047273"/>
    </source>
</evidence>
<proteinExistence type="inferred from homology"/>
<dbReference type="CDD" id="cd15851">
    <property type="entry name" value="SNARE_Syntaxin6"/>
    <property type="match status" value="1"/>
</dbReference>
<evidence type="ECO:0000256" key="10">
    <source>
        <dbReference type="ARBA" id="ARBA00023157"/>
    </source>
</evidence>
<dbReference type="SMART" id="SM00397">
    <property type="entry name" value="t_SNARE"/>
    <property type="match status" value="1"/>
</dbReference>
<accession>A0A085NLB1</accession>
<dbReference type="Proteomes" id="UP000030758">
    <property type="component" value="Unassembled WGS sequence"/>
</dbReference>
<keyword evidence="9" id="KW-0914">Notch signaling pathway</keyword>
<evidence type="ECO:0000256" key="4">
    <source>
        <dbReference type="ARBA" id="ARBA00012196"/>
    </source>
</evidence>
<keyword evidence="8" id="KW-0256">Endoplasmic reticulum</keyword>
<keyword evidence="7" id="KW-0808">Transferase</keyword>
<evidence type="ECO:0000256" key="8">
    <source>
        <dbReference type="ARBA" id="ARBA00022824"/>
    </source>
</evidence>
<dbReference type="Gene3D" id="3.40.50.11350">
    <property type="match status" value="1"/>
</dbReference>
<dbReference type="CDD" id="cd11302">
    <property type="entry name" value="O-FucT-1"/>
    <property type="match status" value="1"/>
</dbReference>
<dbReference type="UniPathway" id="UPA00378"/>
<dbReference type="PANTHER" id="PTHR21420">
    <property type="entry name" value="GDP-FUCOSE PROTEIN O-FUCOSYLTRANSFERASE 1"/>
    <property type="match status" value="1"/>
</dbReference>
<evidence type="ECO:0000256" key="12">
    <source>
        <dbReference type="ARBA" id="ARBA00023253"/>
    </source>
</evidence>
<keyword evidence="17" id="KW-0472">Membrane</keyword>
<keyword evidence="10" id="KW-1015">Disulfide bond</keyword>
<dbReference type="InterPro" id="IPR019378">
    <property type="entry name" value="GDP-Fuc_O-FucTrfase"/>
</dbReference>
<evidence type="ECO:0000256" key="11">
    <source>
        <dbReference type="ARBA" id="ARBA00023180"/>
    </source>
</evidence>
<evidence type="ECO:0000256" key="14">
    <source>
        <dbReference type="ARBA" id="ARBA00033080"/>
    </source>
</evidence>
<evidence type="ECO:0000256" key="5">
    <source>
        <dbReference type="ARBA" id="ARBA00021745"/>
    </source>
</evidence>
<evidence type="ECO:0000313" key="19">
    <source>
        <dbReference type="EMBL" id="KFD70257.1"/>
    </source>
</evidence>
<dbReference type="EMBL" id="KL367489">
    <property type="protein sequence ID" value="KFD70257.1"/>
    <property type="molecule type" value="Genomic_DNA"/>
</dbReference>
<dbReference type="AlphaFoldDB" id="A0A085NLB1"/>
<dbReference type="Gene3D" id="1.20.5.110">
    <property type="match status" value="1"/>
</dbReference>
<protein>
    <recommendedName>
        <fullName evidence="5">GDP-fucose protein O-fucosyltransferase 1</fullName>
        <ecNumber evidence="4">2.4.1.221</ecNumber>
    </recommendedName>
    <alternativeName>
        <fullName evidence="14">Peptide-O-fucosyltransferase 1</fullName>
    </alternativeName>
</protein>
<dbReference type="GO" id="GO:0007219">
    <property type="term" value="P:Notch signaling pathway"/>
    <property type="evidence" value="ECO:0007669"/>
    <property type="project" value="UniProtKB-KW"/>
</dbReference>
<dbReference type="PROSITE" id="PS50192">
    <property type="entry name" value="T_SNARE"/>
    <property type="match status" value="1"/>
</dbReference>
<evidence type="ECO:0000256" key="6">
    <source>
        <dbReference type="ARBA" id="ARBA00022676"/>
    </source>
</evidence>
<evidence type="ECO:0000256" key="7">
    <source>
        <dbReference type="ARBA" id="ARBA00022679"/>
    </source>
</evidence>
<organism evidence="19">
    <name type="scientific">Trichuris suis</name>
    <name type="common">pig whipworm</name>
    <dbReference type="NCBI Taxonomy" id="68888"/>
    <lineage>
        <taxon>Eukaryota</taxon>
        <taxon>Metazoa</taxon>
        <taxon>Ecdysozoa</taxon>
        <taxon>Nematoda</taxon>
        <taxon>Enoplea</taxon>
        <taxon>Dorylaimia</taxon>
        <taxon>Trichinellida</taxon>
        <taxon>Trichuridae</taxon>
        <taxon>Trichuris</taxon>
    </lineage>
</organism>
<evidence type="ECO:0000256" key="1">
    <source>
        <dbReference type="ARBA" id="ARBA00004240"/>
    </source>
</evidence>
<comment type="catalytic activity">
    <reaction evidence="16">
        <text>L-seryl-[protein] + GDP-beta-L-fucose = 3-O-(alpha-L-fucosyl)-L-seryl-[protein] + GDP + H(+)</text>
        <dbReference type="Rhea" id="RHEA:63644"/>
        <dbReference type="Rhea" id="RHEA-COMP:9863"/>
        <dbReference type="Rhea" id="RHEA-COMP:17914"/>
        <dbReference type="ChEBI" id="CHEBI:15378"/>
        <dbReference type="ChEBI" id="CHEBI:29999"/>
        <dbReference type="ChEBI" id="CHEBI:57273"/>
        <dbReference type="ChEBI" id="CHEBI:58189"/>
        <dbReference type="ChEBI" id="CHEBI:189632"/>
        <dbReference type="EC" id="2.4.1.221"/>
    </reaction>
    <physiologicalReaction direction="left-to-right" evidence="16">
        <dbReference type="Rhea" id="RHEA:63645"/>
    </physiologicalReaction>
</comment>
<name>A0A085NLB1_9BILA</name>
<evidence type="ECO:0000256" key="3">
    <source>
        <dbReference type="ARBA" id="ARBA00010626"/>
    </source>
</evidence>
<dbReference type="PANTHER" id="PTHR21420:SF10">
    <property type="entry name" value="GDP-FUCOSE PROTEIN O-FUCOSYLTRANSFERASE 1"/>
    <property type="match status" value="1"/>
</dbReference>
<dbReference type="InterPro" id="IPR039922">
    <property type="entry name" value="POFUT1"/>
</dbReference>
<keyword evidence="6" id="KW-0328">Glycosyltransferase</keyword>
<dbReference type="SUPFAM" id="SSF58038">
    <property type="entry name" value="SNARE fusion complex"/>
    <property type="match status" value="1"/>
</dbReference>
<reference evidence="19" key="1">
    <citation type="journal article" date="2014" name="Nat. Genet.">
        <title>Genome and transcriptome of the porcine whipworm Trichuris suis.</title>
        <authorList>
            <person name="Jex A.R."/>
            <person name="Nejsum P."/>
            <person name="Schwarz E.M."/>
            <person name="Hu L."/>
            <person name="Young N.D."/>
            <person name="Hall R.S."/>
            <person name="Korhonen P.K."/>
            <person name="Liao S."/>
            <person name="Thamsborg S."/>
            <person name="Xia J."/>
            <person name="Xu P."/>
            <person name="Wang S."/>
            <person name="Scheerlinck J.P."/>
            <person name="Hofmann A."/>
            <person name="Sternberg P.W."/>
            <person name="Wang J."/>
            <person name="Gasser R.B."/>
        </authorList>
    </citation>
    <scope>NUCLEOTIDE SEQUENCE [LARGE SCALE GENOMIC DNA]</scope>
    <source>
        <strain evidence="19">DCEP-RM93F</strain>
    </source>
</reference>
<dbReference type="InterPro" id="IPR000727">
    <property type="entry name" value="T_SNARE_dom"/>
</dbReference>
<evidence type="ECO:0000256" key="17">
    <source>
        <dbReference type="SAM" id="Phobius"/>
    </source>
</evidence>
<gene>
    <name evidence="19" type="ORF">M514_09215</name>
</gene>
<dbReference type="Gene3D" id="3.40.50.11340">
    <property type="match status" value="1"/>
</dbReference>
<dbReference type="GO" id="GO:0006004">
    <property type="term" value="P:fucose metabolic process"/>
    <property type="evidence" value="ECO:0007669"/>
    <property type="project" value="UniProtKB-KW"/>
</dbReference>
<evidence type="ECO:0000256" key="16">
    <source>
        <dbReference type="ARBA" id="ARBA00048647"/>
    </source>
</evidence>
<evidence type="ECO:0000256" key="9">
    <source>
        <dbReference type="ARBA" id="ARBA00022976"/>
    </source>
</evidence>
<keyword evidence="11" id="KW-0325">Glycoprotein</keyword>
<evidence type="ECO:0000259" key="18">
    <source>
        <dbReference type="PROSITE" id="PS50192"/>
    </source>
</evidence>
<comment type="catalytic activity">
    <reaction evidence="15">
        <text>L-threonyl-[protein] + GDP-beta-L-fucose = 3-O-(alpha-L-fucosyl)-L-threonyl-[protein] + GDP + H(+)</text>
        <dbReference type="Rhea" id="RHEA:70491"/>
        <dbReference type="Rhea" id="RHEA-COMP:11060"/>
        <dbReference type="Rhea" id="RHEA-COMP:17915"/>
        <dbReference type="ChEBI" id="CHEBI:15378"/>
        <dbReference type="ChEBI" id="CHEBI:30013"/>
        <dbReference type="ChEBI" id="CHEBI:57273"/>
        <dbReference type="ChEBI" id="CHEBI:58189"/>
        <dbReference type="ChEBI" id="CHEBI:189631"/>
        <dbReference type="EC" id="2.4.1.221"/>
    </reaction>
    <physiologicalReaction direction="left-to-right" evidence="15">
        <dbReference type="Rhea" id="RHEA:70492"/>
    </physiologicalReaction>
</comment>
<comment type="subcellular location">
    <subcellularLocation>
        <location evidence="1">Endoplasmic reticulum</location>
    </subcellularLocation>
</comment>
<keyword evidence="17" id="KW-1133">Transmembrane helix</keyword>
<sequence>MASNVYKYSRLLDEPSGSTTIESSLHIQQKVIAEQDENLEKIGTSVRVLKNMSENISSELEEHAIMLDDLQQGLEDTHAKMDTVMKKVTKALNLSTDRVQTYVWFVFVMIGTFLLILLLVVFAHDSKAFDVDPNGYILYCPCMGRFGNQAEHFLGSLAFAKAVNRTLALPHWVDFQTRLPSKTPFDRFFLVDPLLKYHRVILMSDFMQHIAPEVWPPKNRIAFCYGSWNAVEKVCKMKEGEPSTSFWNEFDIDFVGSEFYNLKGLSTDVHDKASQRAWKRLYHPDVFPVLAFRGAPAAFPVAKEHESLQRYLRWSTEIRKEANDFIEQELGDRPFLGVHLRNNLDWPNVCKDLTPKWHIFDSRQCLGDNFEHSVMTKEICMPSKSTILRQVRETLLRTGLRVLFVASEYDHMIEEFKDSLKDLSGGVVIKRRDPDDPQISLCILAKASLYIGNCISTFSTFARRERDVYGLPTEFWAMNYTSNPLKKEL</sequence>
<feature type="transmembrane region" description="Helical" evidence="17">
    <location>
        <begin position="102"/>
        <end position="123"/>
    </location>
</feature>
<evidence type="ECO:0000256" key="13">
    <source>
        <dbReference type="ARBA" id="ARBA00023277"/>
    </source>
</evidence>
<dbReference type="GO" id="GO:0046922">
    <property type="term" value="F:peptide-O-fucosyltransferase activity"/>
    <property type="evidence" value="ECO:0007669"/>
    <property type="project" value="UniProtKB-EC"/>
</dbReference>